<protein>
    <submittedName>
        <fullName evidence="11">Rhomboid family intramembrane serine protease</fullName>
    </submittedName>
</protein>
<proteinExistence type="inferred from homology"/>
<reference evidence="11 12" key="1">
    <citation type="submission" date="2020-02" db="EMBL/GenBank/DDBJ databases">
        <title>Draft genome sequence of Limisphaera ngatamarikiensis NGM72.4T, a thermophilic Verrucomicrobia grouped in subdivision 3.</title>
        <authorList>
            <person name="Carere C.R."/>
            <person name="Steen J."/>
            <person name="Hugenholtz P."/>
            <person name="Stott M.B."/>
        </authorList>
    </citation>
    <scope>NUCLEOTIDE SEQUENCE [LARGE SCALE GENOMIC DNA]</scope>
    <source>
        <strain evidence="11 12">NGM72.4</strain>
    </source>
</reference>
<keyword evidence="3 8" id="KW-0812">Transmembrane</keyword>
<keyword evidence="4" id="KW-0378">Hydrolase</keyword>
<keyword evidence="6 8" id="KW-0472">Membrane</keyword>
<feature type="region of interest" description="Disordered" evidence="7">
    <location>
        <begin position="233"/>
        <end position="254"/>
    </location>
</feature>
<dbReference type="PANTHER" id="PTHR43731">
    <property type="entry name" value="RHOMBOID PROTEASE"/>
    <property type="match status" value="1"/>
</dbReference>
<dbReference type="EMBL" id="JAAKYA010000066">
    <property type="protein sequence ID" value="NGO39705.1"/>
    <property type="molecule type" value="Genomic_DNA"/>
</dbReference>
<evidence type="ECO:0000256" key="2">
    <source>
        <dbReference type="ARBA" id="ARBA00009045"/>
    </source>
</evidence>
<evidence type="ECO:0000256" key="1">
    <source>
        <dbReference type="ARBA" id="ARBA00004141"/>
    </source>
</evidence>
<evidence type="ECO:0000256" key="7">
    <source>
        <dbReference type="SAM" id="MobiDB-lite"/>
    </source>
</evidence>
<dbReference type="GO" id="GO:0016020">
    <property type="term" value="C:membrane"/>
    <property type="evidence" value="ECO:0007669"/>
    <property type="project" value="UniProtKB-SubCell"/>
</dbReference>
<evidence type="ECO:0000256" key="3">
    <source>
        <dbReference type="ARBA" id="ARBA00022692"/>
    </source>
</evidence>
<dbReference type="GO" id="GO:0006508">
    <property type="term" value="P:proteolysis"/>
    <property type="evidence" value="ECO:0007669"/>
    <property type="project" value="UniProtKB-KW"/>
</dbReference>
<feature type="transmembrane region" description="Helical" evidence="8">
    <location>
        <begin position="62"/>
        <end position="90"/>
    </location>
</feature>
<dbReference type="InterPro" id="IPR050925">
    <property type="entry name" value="Rhomboid_protease_S54"/>
</dbReference>
<sequence length="296" mass="33253">MLDDRDYMRTPPAYRPGWPAAVWLVIANAVAFLIQNILYRAFPRFPTDELFALSLQGLAHGYLWQLLTFQFMHGGLLHLLLNAFVIYVFGRALEEELGPRRFLTLYFLGGFVGGILQVLAALISPRWFGGAVLGASAGAFALMAAFATIHPERPLTLLLFFVLPLNLRAKYLLLISALLALFGLLFPGDGIAHAAHLGGMLAGIGYIRWGLTASLPRLKFRFTRRTPRSEYRMPAPLRPLRQPNGEPPLPDDLPPDEFLSREVDPILDKISAHGIHSLTPRERRILEAARRRIERR</sequence>
<dbReference type="Pfam" id="PF01694">
    <property type="entry name" value="Rhomboid"/>
    <property type="match status" value="1"/>
</dbReference>
<dbReference type="InterPro" id="IPR046483">
    <property type="entry name" value="DUF6576"/>
</dbReference>
<dbReference type="AlphaFoldDB" id="A0A6M1RSU0"/>
<feature type="transmembrane region" description="Helical" evidence="8">
    <location>
        <begin position="129"/>
        <end position="150"/>
    </location>
</feature>
<evidence type="ECO:0000256" key="8">
    <source>
        <dbReference type="SAM" id="Phobius"/>
    </source>
</evidence>
<dbReference type="InterPro" id="IPR035952">
    <property type="entry name" value="Rhomboid-like_sf"/>
</dbReference>
<dbReference type="GO" id="GO:0004252">
    <property type="term" value="F:serine-type endopeptidase activity"/>
    <property type="evidence" value="ECO:0007669"/>
    <property type="project" value="InterPro"/>
</dbReference>
<comment type="caution">
    <text evidence="11">The sequence shown here is derived from an EMBL/GenBank/DDBJ whole genome shotgun (WGS) entry which is preliminary data.</text>
</comment>
<feature type="transmembrane region" description="Helical" evidence="8">
    <location>
        <begin position="21"/>
        <end position="42"/>
    </location>
</feature>
<comment type="similarity">
    <text evidence="2">Belongs to the peptidase S54 family.</text>
</comment>
<evidence type="ECO:0000256" key="6">
    <source>
        <dbReference type="ARBA" id="ARBA00023136"/>
    </source>
</evidence>
<evidence type="ECO:0000256" key="4">
    <source>
        <dbReference type="ARBA" id="ARBA00022801"/>
    </source>
</evidence>
<keyword evidence="11" id="KW-0645">Protease</keyword>
<evidence type="ECO:0000259" key="9">
    <source>
        <dbReference type="Pfam" id="PF01694"/>
    </source>
</evidence>
<keyword evidence="5 8" id="KW-1133">Transmembrane helix</keyword>
<gene>
    <name evidence="11" type="ORF">G4L39_09910</name>
</gene>
<dbReference type="SUPFAM" id="SSF144091">
    <property type="entry name" value="Rhomboid-like"/>
    <property type="match status" value="1"/>
</dbReference>
<comment type="subcellular location">
    <subcellularLocation>
        <location evidence="1">Membrane</location>
        <topology evidence="1">Multi-pass membrane protein</topology>
    </subcellularLocation>
</comment>
<evidence type="ECO:0000313" key="12">
    <source>
        <dbReference type="Proteomes" id="UP000477311"/>
    </source>
</evidence>
<evidence type="ECO:0000256" key="5">
    <source>
        <dbReference type="ARBA" id="ARBA00022989"/>
    </source>
</evidence>
<accession>A0A6M1RSU0</accession>
<dbReference type="Gene3D" id="1.20.1540.10">
    <property type="entry name" value="Rhomboid-like"/>
    <property type="match status" value="1"/>
</dbReference>
<feature type="transmembrane region" description="Helical" evidence="8">
    <location>
        <begin position="194"/>
        <end position="215"/>
    </location>
</feature>
<dbReference type="InterPro" id="IPR022764">
    <property type="entry name" value="Peptidase_S54_rhomboid_dom"/>
</dbReference>
<feature type="domain" description="DUF6576" evidence="10">
    <location>
        <begin position="261"/>
        <end position="287"/>
    </location>
</feature>
<organism evidence="11 12">
    <name type="scientific">Limisphaera ngatamarikiensis</name>
    <dbReference type="NCBI Taxonomy" id="1324935"/>
    <lineage>
        <taxon>Bacteria</taxon>
        <taxon>Pseudomonadati</taxon>
        <taxon>Verrucomicrobiota</taxon>
        <taxon>Verrucomicrobiia</taxon>
        <taxon>Limisphaerales</taxon>
        <taxon>Limisphaeraceae</taxon>
        <taxon>Limisphaera</taxon>
    </lineage>
</organism>
<keyword evidence="12" id="KW-1185">Reference proteome</keyword>
<feature type="domain" description="Peptidase S54 rhomboid" evidence="9">
    <location>
        <begin position="61"/>
        <end position="207"/>
    </location>
</feature>
<dbReference type="PANTHER" id="PTHR43731:SF14">
    <property type="entry name" value="PRESENILIN-ASSOCIATED RHOMBOID-LIKE PROTEIN, MITOCHONDRIAL"/>
    <property type="match status" value="1"/>
</dbReference>
<dbReference type="Pfam" id="PF20216">
    <property type="entry name" value="DUF6576"/>
    <property type="match status" value="1"/>
</dbReference>
<dbReference type="Proteomes" id="UP000477311">
    <property type="component" value="Unassembled WGS sequence"/>
</dbReference>
<dbReference type="RefSeq" id="WP_165107879.1">
    <property type="nucleotide sequence ID" value="NZ_JAAKYA010000066.1"/>
</dbReference>
<evidence type="ECO:0000259" key="10">
    <source>
        <dbReference type="Pfam" id="PF20216"/>
    </source>
</evidence>
<feature type="transmembrane region" description="Helical" evidence="8">
    <location>
        <begin position="102"/>
        <end position="123"/>
    </location>
</feature>
<evidence type="ECO:0000313" key="11">
    <source>
        <dbReference type="EMBL" id="NGO39705.1"/>
    </source>
</evidence>
<name>A0A6M1RSU0_9BACT</name>